<gene>
    <name evidence="1" type="ORF">TASK_LOCUS5905</name>
</gene>
<reference evidence="3" key="1">
    <citation type="submission" date="2017-02" db="UniProtKB">
        <authorList>
            <consortium name="WormBaseParasite"/>
        </authorList>
    </citation>
    <scope>IDENTIFICATION</scope>
</reference>
<evidence type="ECO:0000313" key="2">
    <source>
        <dbReference type="Proteomes" id="UP000282613"/>
    </source>
</evidence>
<evidence type="ECO:0000313" key="1">
    <source>
        <dbReference type="EMBL" id="VDK35823.1"/>
    </source>
</evidence>
<name>A0A0R3W6R1_TAEAS</name>
<dbReference type="OrthoDB" id="25654at2759"/>
<protein>
    <submittedName>
        <fullName evidence="3">Ovule protein</fullName>
    </submittedName>
</protein>
<reference evidence="1 2" key="2">
    <citation type="submission" date="2018-11" db="EMBL/GenBank/DDBJ databases">
        <authorList>
            <consortium name="Pathogen Informatics"/>
        </authorList>
    </citation>
    <scope>NUCLEOTIDE SEQUENCE [LARGE SCALE GENOMIC DNA]</scope>
</reference>
<evidence type="ECO:0000313" key="3">
    <source>
        <dbReference type="WBParaSite" id="TASK_0000590401-mRNA-1"/>
    </source>
</evidence>
<organism evidence="3">
    <name type="scientific">Taenia asiatica</name>
    <name type="common">Asian tapeworm</name>
    <dbReference type="NCBI Taxonomy" id="60517"/>
    <lineage>
        <taxon>Eukaryota</taxon>
        <taxon>Metazoa</taxon>
        <taxon>Spiralia</taxon>
        <taxon>Lophotrochozoa</taxon>
        <taxon>Platyhelminthes</taxon>
        <taxon>Cestoda</taxon>
        <taxon>Eucestoda</taxon>
        <taxon>Cyclophyllidea</taxon>
        <taxon>Taeniidae</taxon>
        <taxon>Taenia</taxon>
    </lineage>
</organism>
<proteinExistence type="predicted"/>
<dbReference type="Proteomes" id="UP000282613">
    <property type="component" value="Unassembled WGS sequence"/>
</dbReference>
<sequence length="236" mass="25209">MNENSETSHLSSRPDLLNIDREFADNLKILLDSSPSKGLVQLGVASVYNNGKNDSSGGINGISSSSTDLLQKSPPLSVVEATTPGDVPVSQSNHGPKSIAEGVVSSDRKVDIINGAICGQDSVRTFHTTFFLGNNGKSSNAADLGKAVKASAPVARSKSFGRKNMSARIQSLLENFESSDCSFDSPSSLPETSRNIEKRPAKQFSTEASMSENKVLFSNLVNSYLKRHVLAFPNLM</sequence>
<accession>A0A0R3W6R1</accession>
<dbReference type="WBParaSite" id="TASK_0000590401-mRNA-1">
    <property type="protein sequence ID" value="TASK_0000590401-mRNA-1"/>
    <property type="gene ID" value="TASK_0000590401"/>
</dbReference>
<dbReference type="AlphaFoldDB" id="A0A0R3W6R1"/>
<keyword evidence="2" id="KW-1185">Reference proteome</keyword>
<dbReference type="EMBL" id="UYRS01018451">
    <property type="protein sequence ID" value="VDK35823.1"/>
    <property type="molecule type" value="Genomic_DNA"/>
</dbReference>
<dbReference type="STRING" id="60517.A0A0R3W6R1"/>